<evidence type="ECO:0000256" key="5">
    <source>
        <dbReference type="ARBA" id="ARBA00022448"/>
    </source>
</evidence>
<keyword evidence="29" id="KW-1185">Reference proteome</keyword>
<dbReference type="GO" id="GO:0030672">
    <property type="term" value="C:synaptic vesicle membrane"/>
    <property type="evidence" value="ECO:0007669"/>
    <property type="project" value="UniProtKB-SubCell"/>
</dbReference>
<name>A0AAN9W0J1_9ORTH</name>
<keyword evidence="7 26" id="KW-0812">Transmembrane</keyword>
<keyword evidence="11 26" id="KW-0472">Membrane</keyword>
<evidence type="ECO:0000256" key="7">
    <source>
        <dbReference type="ARBA" id="ARBA00022692"/>
    </source>
</evidence>
<feature type="transmembrane region" description="Helical" evidence="26">
    <location>
        <begin position="407"/>
        <end position="429"/>
    </location>
</feature>
<evidence type="ECO:0000256" key="17">
    <source>
        <dbReference type="ARBA" id="ARBA00050625"/>
    </source>
</evidence>
<evidence type="ECO:0000256" key="15">
    <source>
        <dbReference type="ARBA" id="ARBA00050101"/>
    </source>
</evidence>
<feature type="transmembrane region" description="Helical" evidence="26">
    <location>
        <begin position="185"/>
        <end position="207"/>
    </location>
</feature>
<keyword evidence="6" id="KW-1003">Cell membrane</keyword>
<comment type="subcellular location">
    <subcellularLocation>
        <location evidence="2">Basolateral cell membrane</location>
        <topology evidence="2">Multi-pass membrane protein</topology>
    </subcellularLocation>
    <subcellularLocation>
        <location evidence="3">Cytoplasmic vesicle</location>
        <location evidence="3">Secretory vesicle membrane</location>
        <topology evidence="3">Multi-pass membrane protein</topology>
    </subcellularLocation>
    <subcellularLocation>
        <location evidence="1">Cytoplasmic vesicle</location>
        <location evidence="1">Secretory vesicle</location>
        <location evidence="1">Synaptic vesicle membrane</location>
    </subcellularLocation>
    <subcellularLocation>
        <location evidence="4">Lysosome membrane</location>
    </subcellularLocation>
</comment>
<evidence type="ECO:0000256" key="12">
    <source>
        <dbReference type="ARBA" id="ARBA00023180"/>
    </source>
</evidence>
<dbReference type="InterPro" id="IPR020846">
    <property type="entry name" value="MFS_dom"/>
</dbReference>
<evidence type="ECO:0000256" key="13">
    <source>
        <dbReference type="ARBA" id="ARBA00023228"/>
    </source>
</evidence>
<gene>
    <name evidence="28" type="ORF">R5R35_007601</name>
</gene>
<keyword evidence="10" id="KW-0770">Synapse</keyword>
<dbReference type="InterPro" id="IPR050382">
    <property type="entry name" value="MFS_Na/Anion_cotransporter"/>
</dbReference>
<feature type="transmembrane region" description="Helical" evidence="26">
    <location>
        <begin position="350"/>
        <end position="368"/>
    </location>
</feature>
<evidence type="ECO:0000256" key="19">
    <source>
        <dbReference type="ARBA" id="ARBA00051447"/>
    </source>
</evidence>
<accession>A0AAN9W0J1</accession>
<evidence type="ECO:0000313" key="28">
    <source>
        <dbReference type="EMBL" id="KAK7871342.1"/>
    </source>
</evidence>
<comment type="function">
    <text evidence="21">Receptor for CM101, a polysaccharide produced by group B Streptococcus with antipathoangiogenic properties.</text>
</comment>
<dbReference type="GO" id="GO:0046942">
    <property type="term" value="P:carboxylic acid transport"/>
    <property type="evidence" value="ECO:0007669"/>
    <property type="project" value="UniProtKB-ARBA"/>
</dbReference>
<evidence type="ECO:0000256" key="24">
    <source>
        <dbReference type="ARBA" id="ARBA00081195"/>
    </source>
</evidence>
<evidence type="ECO:0000256" key="20">
    <source>
        <dbReference type="ARBA" id="ARBA00051612"/>
    </source>
</evidence>
<evidence type="ECO:0000313" key="29">
    <source>
        <dbReference type="Proteomes" id="UP001378592"/>
    </source>
</evidence>
<evidence type="ECO:0000256" key="18">
    <source>
        <dbReference type="ARBA" id="ARBA00051403"/>
    </source>
</evidence>
<evidence type="ECO:0000256" key="21">
    <source>
        <dbReference type="ARBA" id="ARBA00056891"/>
    </source>
</evidence>
<feature type="transmembrane region" description="Helical" evidence="26">
    <location>
        <begin position="213"/>
        <end position="233"/>
    </location>
</feature>
<evidence type="ECO:0000256" key="4">
    <source>
        <dbReference type="ARBA" id="ARBA00004656"/>
    </source>
</evidence>
<evidence type="ECO:0000256" key="8">
    <source>
        <dbReference type="ARBA" id="ARBA00022847"/>
    </source>
</evidence>
<dbReference type="InterPro" id="IPR036259">
    <property type="entry name" value="MFS_trans_sf"/>
</dbReference>
<evidence type="ECO:0000256" key="3">
    <source>
        <dbReference type="ARBA" id="ARBA00004638"/>
    </source>
</evidence>
<dbReference type="PANTHER" id="PTHR11662:SF455">
    <property type="entry name" value="GH23975P"/>
    <property type="match status" value="1"/>
</dbReference>
<dbReference type="PANTHER" id="PTHR11662">
    <property type="entry name" value="SOLUTE CARRIER FAMILY 17"/>
    <property type="match status" value="1"/>
</dbReference>
<comment type="catalytic activity">
    <reaction evidence="18">
        <text>N-acetyl-L-aspartyl-L-glutamate(out) = N-acetyl-L-aspartyl-L-glutamate(in)</text>
        <dbReference type="Rhea" id="RHEA:72599"/>
        <dbReference type="ChEBI" id="CHEBI:76931"/>
    </reaction>
    <physiologicalReaction direction="left-to-right" evidence="18">
        <dbReference type="Rhea" id="RHEA:72600"/>
    </physiologicalReaction>
</comment>
<organism evidence="28 29">
    <name type="scientific">Gryllus longicercus</name>
    <dbReference type="NCBI Taxonomy" id="2509291"/>
    <lineage>
        <taxon>Eukaryota</taxon>
        <taxon>Metazoa</taxon>
        <taxon>Ecdysozoa</taxon>
        <taxon>Arthropoda</taxon>
        <taxon>Hexapoda</taxon>
        <taxon>Insecta</taxon>
        <taxon>Pterygota</taxon>
        <taxon>Neoptera</taxon>
        <taxon>Polyneoptera</taxon>
        <taxon>Orthoptera</taxon>
        <taxon>Ensifera</taxon>
        <taxon>Gryllidea</taxon>
        <taxon>Grylloidea</taxon>
        <taxon>Gryllidae</taxon>
        <taxon>Gryllinae</taxon>
        <taxon>Gryllus</taxon>
    </lineage>
</organism>
<evidence type="ECO:0000256" key="22">
    <source>
        <dbReference type="ARBA" id="ARBA00069713"/>
    </source>
</evidence>
<evidence type="ECO:0000256" key="11">
    <source>
        <dbReference type="ARBA" id="ARBA00023136"/>
    </source>
</evidence>
<feature type="transmembrane region" description="Helical" evidence="26">
    <location>
        <begin position="146"/>
        <end position="164"/>
    </location>
</feature>
<evidence type="ECO:0000256" key="9">
    <source>
        <dbReference type="ARBA" id="ARBA00022989"/>
    </source>
</evidence>
<dbReference type="GO" id="GO:0016323">
    <property type="term" value="C:basolateral plasma membrane"/>
    <property type="evidence" value="ECO:0007669"/>
    <property type="project" value="UniProtKB-SubCell"/>
</dbReference>
<dbReference type="SUPFAM" id="SSF103473">
    <property type="entry name" value="MFS general substrate transporter"/>
    <property type="match status" value="1"/>
</dbReference>
<evidence type="ECO:0000256" key="1">
    <source>
        <dbReference type="ARBA" id="ARBA00004432"/>
    </source>
</evidence>
<dbReference type="AlphaFoldDB" id="A0AAN9W0J1"/>
<comment type="catalytic activity">
    <reaction evidence="20">
        <text>D-glucuronate(out) + H(+)(out) = D-glucuronate(in) + H(+)(in)</text>
        <dbReference type="Rhea" id="RHEA:72591"/>
        <dbReference type="ChEBI" id="CHEBI:15378"/>
        <dbReference type="ChEBI" id="CHEBI:58720"/>
    </reaction>
    <physiologicalReaction direction="left-to-right" evidence="20">
        <dbReference type="Rhea" id="RHEA:72592"/>
    </physiologicalReaction>
</comment>
<evidence type="ECO:0000256" key="10">
    <source>
        <dbReference type="ARBA" id="ARBA00023018"/>
    </source>
</evidence>
<keyword evidence="9 26" id="KW-1133">Transmembrane helix</keyword>
<evidence type="ECO:0000256" key="6">
    <source>
        <dbReference type="ARBA" id="ARBA00022475"/>
    </source>
</evidence>
<dbReference type="EMBL" id="JAZDUA010000041">
    <property type="protein sequence ID" value="KAK7871342.1"/>
    <property type="molecule type" value="Genomic_DNA"/>
</dbReference>
<keyword evidence="14" id="KW-0968">Cytoplasmic vesicle</keyword>
<evidence type="ECO:0000256" key="23">
    <source>
        <dbReference type="ARBA" id="ARBA00080244"/>
    </source>
</evidence>
<comment type="catalytic activity">
    <reaction evidence="15">
        <text>2 nitrate(out) + H(+)(out) = 2 nitrate(in) + H(+)(in)</text>
        <dbReference type="Rhea" id="RHEA:71539"/>
        <dbReference type="ChEBI" id="CHEBI:15378"/>
        <dbReference type="ChEBI" id="CHEBI:17632"/>
    </reaction>
    <physiologicalReaction direction="left-to-right" evidence="15">
        <dbReference type="Rhea" id="RHEA:71540"/>
    </physiologicalReaction>
</comment>
<feature type="domain" description="Major facilitator superfamily (MFS) profile" evidence="27">
    <location>
        <begin position="45"/>
        <end position="465"/>
    </location>
</feature>
<evidence type="ECO:0000256" key="2">
    <source>
        <dbReference type="ARBA" id="ARBA00004554"/>
    </source>
</evidence>
<feature type="transmembrane region" description="Helical" evidence="26">
    <location>
        <begin position="123"/>
        <end position="140"/>
    </location>
</feature>
<dbReference type="Pfam" id="PF07690">
    <property type="entry name" value="MFS_1"/>
    <property type="match status" value="1"/>
</dbReference>
<reference evidence="28 29" key="1">
    <citation type="submission" date="2024-03" db="EMBL/GenBank/DDBJ databases">
        <title>The genome assembly and annotation of the cricket Gryllus longicercus Weissman &amp; Gray.</title>
        <authorList>
            <person name="Szrajer S."/>
            <person name="Gray D."/>
            <person name="Ylla G."/>
        </authorList>
    </citation>
    <scope>NUCLEOTIDE SEQUENCE [LARGE SCALE GENOMIC DNA]</scope>
    <source>
        <strain evidence="28">DAG 2021-001</strain>
        <tissue evidence="28">Whole body minus gut</tissue>
    </source>
</reference>
<feature type="transmembrane region" description="Helical" evidence="26">
    <location>
        <begin position="374"/>
        <end position="395"/>
    </location>
</feature>
<comment type="catalytic activity">
    <reaction evidence="16">
        <text>L-aspartate(out) = L-aspartate(in)</text>
        <dbReference type="Rhea" id="RHEA:66332"/>
        <dbReference type="ChEBI" id="CHEBI:29991"/>
    </reaction>
    <physiologicalReaction direction="left-to-right" evidence="16">
        <dbReference type="Rhea" id="RHEA:66333"/>
    </physiologicalReaction>
</comment>
<sequence>MAAAAGEDSGQAPSLASGAPAHDSLLLDDGICFPKWMFWKRRRYVVTLMAFFGFLNVFALRVNVSVGVTAMVSNRPGPNGTIGPEFNWDSKMQGLALGAYFYGYITTQILGGWLAARVGGHRLFGFGVGITAALTLLTPLLARISIYLFVAIRIIEGIFEGVSYPSMHDVWAHWTPPLERSRLTTVAYSGSYIGIVIAMTGSGILAANVGWPSVFYVFGAIGVVWYIGWLMLVNRGPTEDKYIDPRELKYLLSHLGPQKKVTKHPWGHFFRSPAVWAIIVANFSLNWGFYTLMTQLPMFMKDTLGFDLEQAGFLSALPYLIVAITMQISGQIADWILIKNILTTTQVRKLFCCFAFISQSFFMLLTAFVTSPASAVACLSFAVGMGSFAESGFFVNHLDLAPQHASVLMGIGNTAGTLPGIISPTLTGYIVTNKTPEEWRIVFYIASGVYFGGAIFYSIFASGERQKWAEDVEEEREEEKYTEESYINIVSKRGRSYTNTAYVVD</sequence>
<comment type="catalytic activity">
    <reaction evidence="17">
        <text>N-acetylneuraminate(in) + H(+)(in) = N-acetylneuraminate(out) + H(+)(out)</text>
        <dbReference type="Rhea" id="RHEA:28987"/>
        <dbReference type="ChEBI" id="CHEBI:15378"/>
        <dbReference type="ChEBI" id="CHEBI:35418"/>
    </reaction>
    <physiologicalReaction direction="right-to-left" evidence="17">
        <dbReference type="Rhea" id="RHEA:28989"/>
    </physiologicalReaction>
</comment>
<dbReference type="GO" id="GO:0015293">
    <property type="term" value="F:symporter activity"/>
    <property type="evidence" value="ECO:0007669"/>
    <property type="project" value="UniProtKB-KW"/>
</dbReference>
<dbReference type="GO" id="GO:0005765">
    <property type="term" value="C:lysosomal membrane"/>
    <property type="evidence" value="ECO:0007669"/>
    <property type="project" value="UniProtKB-SubCell"/>
</dbReference>
<evidence type="ECO:0000256" key="26">
    <source>
        <dbReference type="SAM" id="Phobius"/>
    </source>
</evidence>
<keyword evidence="12" id="KW-0325">Glycoprotein</keyword>
<dbReference type="Gene3D" id="1.20.1250.20">
    <property type="entry name" value="MFS general substrate transporter like domains"/>
    <property type="match status" value="2"/>
</dbReference>
<comment type="catalytic activity">
    <reaction evidence="19">
        <text>L-glutamate(out) = L-glutamate(in)</text>
        <dbReference type="Rhea" id="RHEA:66336"/>
        <dbReference type="ChEBI" id="CHEBI:29985"/>
    </reaction>
    <physiologicalReaction direction="left-to-right" evidence="19">
        <dbReference type="Rhea" id="RHEA:66337"/>
    </physiologicalReaction>
</comment>
<dbReference type="InterPro" id="IPR011701">
    <property type="entry name" value="MFS"/>
</dbReference>
<dbReference type="Proteomes" id="UP001378592">
    <property type="component" value="Unassembled WGS sequence"/>
</dbReference>
<evidence type="ECO:0000259" key="27">
    <source>
        <dbReference type="PROSITE" id="PS50850"/>
    </source>
</evidence>
<feature type="transmembrane region" description="Helical" evidence="26">
    <location>
        <begin position="273"/>
        <end position="293"/>
    </location>
</feature>
<dbReference type="FunFam" id="1.20.1250.20:FF:000003">
    <property type="entry name" value="Solute carrier family 17 member 3"/>
    <property type="match status" value="1"/>
</dbReference>
<dbReference type="CDD" id="cd17318">
    <property type="entry name" value="MFS_SLC17"/>
    <property type="match status" value="1"/>
</dbReference>
<comment type="caution">
    <text evidence="28">The sequence shown here is derived from an EMBL/GenBank/DDBJ whole genome shotgun (WGS) entry which is preliminary data.</text>
</comment>
<feature type="transmembrane region" description="Helical" evidence="26">
    <location>
        <begin position="313"/>
        <end position="338"/>
    </location>
</feature>
<dbReference type="PROSITE" id="PS50850">
    <property type="entry name" value="MFS"/>
    <property type="match status" value="1"/>
</dbReference>
<keyword evidence="5" id="KW-0813">Transport</keyword>
<proteinExistence type="predicted"/>
<feature type="transmembrane region" description="Helical" evidence="26">
    <location>
        <begin position="44"/>
        <end position="72"/>
    </location>
</feature>
<feature type="transmembrane region" description="Helical" evidence="26">
    <location>
        <begin position="441"/>
        <end position="460"/>
    </location>
</feature>
<evidence type="ECO:0000256" key="16">
    <source>
        <dbReference type="ARBA" id="ARBA00050554"/>
    </source>
</evidence>
<keyword evidence="13" id="KW-0458">Lysosome</keyword>
<keyword evidence="8" id="KW-0769">Symport</keyword>
<feature type="transmembrane region" description="Helical" evidence="26">
    <location>
        <begin position="92"/>
        <end position="116"/>
    </location>
</feature>
<protein>
    <recommendedName>
        <fullName evidence="22">Sialin</fullName>
    </recommendedName>
    <alternativeName>
        <fullName evidence="25">H(+)/nitrate cotransporter</fullName>
    </alternativeName>
    <alternativeName>
        <fullName evidence="23">H(+)/sialic acid cotransporter</fullName>
    </alternativeName>
    <alternativeName>
        <fullName evidence="24">Vesicular excitatory amino acid transporter</fullName>
    </alternativeName>
</protein>
<evidence type="ECO:0000256" key="25">
    <source>
        <dbReference type="ARBA" id="ARBA00081925"/>
    </source>
</evidence>
<dbReference type="FunFam" id="1.20.1250.20:FF:000067">
    <property type="entry name" value="sialin isoform X2"/>
    <property type="match status" value="1"/>
</dbReference>
<evidence type="ECO:0000256" key="14">
    <source>
        <dbReference type="ARBA" id="ARBA00023329"/>
    </source>
</evidence>
<dbReference type="GO" id="GO:0006820">
    <property type="term" value="P:monoatomic anion transport"/>
    <property type="evidence" value="ECO:0007669"/>
    <property type="project" value="TreeGrafter"/>
</dbReference>